<evidence type="ECO:0000256" key="11">
    <source>
        <dbReference type="ARBA" id="ARBA00023277"/>
    </source>
</evidence>
<feature type="binding site" description="in other chain" evidence="13">
    <location>
        <position position="62"/>
    </location>
    <ligand>
        <name>UDP-alpha-D-glucose</name>
        <dbReference type="ChEBI" id="CHEBI:58885"/>
        <note>ligand shared between dimeric partners</note>
    </ligand>
</feature>
<dbReference type="NCBIfam" id="TIGR00209">
    <property type="entry name" value="galT_1"/>
    <property type="match status" value="1"/>
</dbReference>
<comment type="similarity">
    <text evidence="3 16">Belongs to the galactose-1-phosphate uridylyltransferase type 1 family.</text>
</comment>
<feature type="binding site" evidence="13">
    <location>
        <begin position="339"/>
        <end position="340"/>
    </location>
    <ligand>
        <name>UDP-alpha-D-glucose</name>
        <dbReference type="ChEBI" id="CHEBI:58885"/>
        <note>ligand shared between dimeric partners</note>
    </ligand>
</feature>
<name>A0A1Y1WFH8_9FUNG</name>
<keyword evidence="11 16" id="KW-0119">Carbohydrate metabolism</keyword>
<evidence type="ECO:0000259" key="17">
    <source>
        <dbReference type="Pfam" id="PF01087"/>
    </source>
</evidence>
<reference evidence="19 20" key="1">
    <citation type="submission" date="2016-07" db="EMBL/GenBank/DDBJ databases">
        <title>Pervasive Adenine N6-methylation of Active Genes in Fungi.</title>
        <authorList>
            <consortium name="DOE Joint Genome Institute"/>
            <person name="Mondo S.J."/>
            <person name="Dannebaum R.O."/>
            <person name="Kuo R.C."/>
            <person name="Labutti K."/>
            <person name="Haridas S."/>
            <person name="Kuo A."/>
            <person name="Salamov A."/>
            <person name="Ahrendt S.R."/>
            <person name="Lipzen A."/>
            <person name="Sullivan W."/>
            <person name="Andreopoulos W.B."/>
            <person name="Clum A."/>
            <person name="Lindquist E."/>
            <person name="Daum C."/>
            <person name="Ramamoorthy G.K."/>
            <person name="Gryganskyi A."/>
            <person name="Culley D."/>
            <person name="Magnuson J.K."/>
            <person name="James T.Y."/>
            <person name="O'Malley M.A."/>
            <person name="Stajich J.E."/>
            <person name="Spatafora J.W."/>
            <person name="Visel A."/>
            <person name="Grigoriev I.V."/>
        </authorList>
    </citation>
    <scope>NUCLEOTIDE SEQUENCE [LARGE SCALE GENOMIC DNA]</scope>
    <source>
        <strain evidence="19 20">ATCC 12442</strain>
    </source>
</reference>
<dbReference type="PIRSF" id="PIRSF000808">
    <property type="entry name" value="GalT"/>
    <property type="match status" value="1"/>
</dbReference>
<evidence type="ECO:0000313" key="20">
    <source>
        <dbReference type="Proteomes" id="UP000193922"/>
    </source>
</evidence>
<keyword evidence="15" id="KW-0408">Iron</keyword>
<dbReference type="GeneID" id="63799687"/>
<evidence type="ECO:0000256" key="15">
    <source>
        <dbReference type="PIRSR" id="PIRSR000808-4"/>
    </source>
</evidence>
<evidence type="ECO:0000256" key="9">
    <source>
        <dbReference type="ARBA" id="ARBA00022833"/>
    </source>
</evidence>
<comment type="caution">
    <text evidence="19">The sequence shown here is derived from an EMBL/GenBank/DDBJ whole genome shotgun (WGS) entry which is preliminary data.</text>
</comment>
<feature type="active site" description="Tele-UMP-histidine intermediate" evidence="12">
    <location>
        <position position="179"/>
    </location>
</feature>
<evidence type="ECO:0000256" key="13">
    <source>
        <dbReference type="PIRSR" id="PIRSR000808-2"/>
    </source>
</evidence>
<dbReference type="STRING" id="61395.A0A1Y1WFH8"/>
<dbReference type="GO" id="GO:0008270">
    <property type="term" value="F:zinc ion binding"/>
    <property type="evidence" value="ECO:0007669"/>
    <property type="project" value="InterPro"/>
</dbReference>
<gene>
    <name evidence="19" type="ORF">DL89DRAFT_105209</name>
</gene>
<feature type="binding site" description="in other chain" evidence="13">
    <location>
        <position position="181"/>
    </location>
    <ligand>
        <name>UDP-alpha-D-glucose</name>
        <dbReference type="ChEBI" id="CHEBI:58885"/>
        <note>ligand shared between dimeric partners</note>
    </ligand>
</feature>
<evidence type="ECO:0000256" key="7">
    <source>
        <dbReference type="ARBA" id="ARBA00022695"/>
    </source>
</evidence>
<feature type="binding site" description="in other chain" evidence="13">
    <location>
        <begin position="172"/>
        <end position="174"/>
    </location>
    <ligand>
        <name>UDP-alpha-D-glucose</name>
        <dbReference type="ChEBI" id="CHEBI:58885"/>
        <note>ligand shared between dimeric partners</note>
    </ligand>
</feature>
<dbReference type="RefSeq" id="XP_040745410.1">
    <property type="nucleotide sequence ID" value="XM_040883039.1"/>
</dbReference>
<dbReference type="EMBL" id="MCFD01000003">
    <property type="protein sequence ID" value="ORX71986.1"/>
    <property type="molecule type" value="Genomic_DNA"/>
</dbReference>
<dbReference type="SUPFAM" id="SSF54197">
    <property type="entry name" value="HIT-like"/>
    <property type="match status" value="2"/>
</dbReference>
<evidence type="ECO:0000256" key="2">
    <source>
        <dbReference type="ARBA" id="ARBA00004947"/>
    </source>
</evidence>
<comment type="cofactor">
    <cofactor evidence="14">
        <name>Zn(2+)</name>
        <dbReference type="ChEBI" id="CHEBI:29105"/>
    </cofactor>
    <text evidence="14">Binds 1 zinc ion per subunit.</text>
</comment>
<evidence type="ECO:0000256" key="3">
    <source>
        <dbReference type="ARBA" id="ARBA00010951"/>
    </source>
</evidence>
<evidence type="ECO:0000256" key="12">
    <source>
        <dbReference type="PIRSR" id="PIRSR000808-1"/>
    </source>
</evidence>
<evidence type="ECO:0000256" key="14">
    <source>
        <dbReference type="PIRSR" id="PIRSR000808-3"/>
    </source>
</evidence>
<dbReference type="AlphaFoldDB" id="A0A1Y1WFH8"/>
<dbReference type="UniPathway" id="UPA00214"/>
<comment type="catalytic activity">
    <reaction evidence="1 16">
        <text>alpha-D-galactose 1-phosphate + UDP-alpha-D-glucose = alpha-D-glucose 1-phosphate + UDP-alpha-D-galactose</text>
        <dbReference type="Rhea" id="RHEA:13989"/>
        <dbReference type="ChEBI" id="CHEBI:58336"/>
        <dbReference type="ChEBI" id="CHEBI:58601"/>
        <dbReference type="ChEBI" id="CHEBI:58885"/>
        <dbReference type="ChEBI" id="CHEBI:66914"/>
        <dbReference type="EC" id="2.7.7.12"/>
    </reaction>
</comment>
<keyword evidence="7 16" id="KW-0548">Nucleotidyltransferase</keyword>
<dbReference type="EC" id="2.7.7.12" evidence="4 16"/>
<feature type="binding site" evidence="15">
    <location>
        <position position="195"/>
    </location>
    <ligand>
        <name>Fe cation</name>
        <dbReference type="ChEBI" id="CHEBI:24875"/>
    </ligand>
</feature>
<evidence type="ECO:0000259" key="18">
    <source>
        <dbReference type="Pfam" id="PF02744"/>
    </source>
</evidence>
<sequence length="372" mass="41598">MSEEFSFVDHSHRRFNPLTNSWVLCSPHRAKRPWLGQVEDAAVEQRPSYDPKCYLCPGNTRATGAKNDSYASTYVFENDYAAVHAAQPDCSTTALAQVAGKGASAELFQVESMRGQCKVVCFSPRHDLTLPELSFEEIGKVINAWQKLYRDMSETPGIGYVQLFENKGAMMGCSNPHPHGQLWALSDVPSEPAKEISSLKSFHAEHASDACSCLLCSYAAAEQKNSETEATNRVVFQNDSFMALVPFWAVWPFETMIVSKQHVKSVADLDSKQVLDLAEAMQNLTARYDNLFQCSFPYSMGLHQAPTETHEDAEFCHLHLHFYPPLLRSATVRKFLVGFEMMAEPQRDLTAEQAAARLRALSSVHYKVAAKN</sequence>
<keyword evidence="9 14" id="KW-0862">Zinc</keyword>
<dbReference type="PANTHER" id="PTHR11943:SF1">
    <property type="entry name" value="GALACTOSE-1-PHOSPHATE URIDYLYLTRANSFERASE"/>
    <property type="match status" value="1"/>
</dbReference>
<feature type="binding site" evidence="13">
    <location>
        <begin position="334"/>
        <end position="335"/>
    </location>
    <ligand>
        <name>UDP-alpha-D-glucose</name>
        <dbReference type="ChEBI" id="CHEBI:58885"/>
        <note>ligand shared between dimeric partners</note>
    </ligand>
</feature>
<evidence type="ECO:0000256" key="16">
    <source>
        <dbReference type="RuleBase" id="RU000506"/>
    </source>
</evidence>
<feature type="binding site" evidence="14">
    <location>
        <position position="56"/>
    </location>
    <ligand>
        <name>Zn(2+)</name>
        <dbReference type="ChEBI" id="CHEBI:29105"/>
    </ligand>
</feature>
<dbReference type="InterPro" id="IPR001937">
    <property type="entry name" value="GalP_UDPtransf1"/>
</dbReference>
<dbReference type="Gene3D" id="3.30.428.10">
    <property type="entry name" value="HIT-like"/>
    <property type="match status" value="2"/>
</dbReference>
<dbReference type="GO" id="GO:0005737">
    <property type="term" value="C:cytoplasm"/>
    <property type="evidence" value="ECO:0007669"/>
    <property type="project" value="TreeGrafter"/>
</dbReference>
<feature type="binding site" evidence="15">
    <location>
        <position position="321"/>
    </location>
    <ligand>
        <name>Fe cation</name>
        <dbReference type="ChEBI" id="CHEBI:24875"/>
    </ligand>
</feature>
<feature type="binding site" evidence="14">
    <location>
        <position position="126"/>
    </location>
    <ligand>
        <name>Zn(2+)</name>
        <dbReference type="ChEBI" id="CHEBI:29105"/>
    </ligand>
</feature>
<feature type="binding site" evidence="14">
    <location>
        <position position="53"/>
    </location>
    <ligand>
        <name>Zn(2+)</name>
        <dbReference type="ChEBI" id="CHEBI:29105"/>
    </ligand>
</feature>
<dbReference type="PROSITE" id="PS00117">
    <property type="entry name" value="GAL_P_UDP_TRANSF_I"/>
    <property type="match status" value="1"/>
</dbReference>
<evidence type="ECO:0000313" key="19">
    <source>
        <dbReference type="EMBL" id="ORX71986.1"/>
    </source>
</evidence>
<feature type="binding site" description="in other chain" evidence="13">
    <location>
        <position position="166"/>
    </location>
    <ligand>
        <name>UDP-alpha-D-glucose</name>
        <dbReference type="ChEBI" id="CHEBI:58885"/>
        <note>ligand shared between dimeric partners</note>
    </ligand>
</feature>
<accession>A0A1Y1WFH8</accession>
<evidence type="ECO:0000256" key="10">
    <source>
        <dbReference type="ARBA" id="ARBA00023144"/>
    </source>
</evidence>
<dbReference type="Proteomes" id="UP000193922">
    <property type="component" value="Unassembled WGS sequence"/>
</dbReference>
<dbReference type="InterPro" id="IPR019779">
    <property type="entry name" value="GalP_UDPtransf1_His-AS"/>
</dbReference>
<feature type="binding site" evidence="14">
    <location>
        <position position="177"/>
    </location>
    <ligand>
        <name>Zn(2+)</name>
        <dbReference type="ChEBI" id="CHEBI:29105"/>
    </ligand>
</feature>
<protein>
    <recommendedName>
        <fullName evidence="5 16">Galactose-1-phosphate uridylyltransferase</fullName>
        <ecNumber evidence="4 16">2.7.7.12</ecNumber>
    </recommendedName>
</protein>
<dbReference type="OrthoDB" id="418412at2759"/>
<dbReference type="PANTHER" id="PTHR11943">
    <property type="entry name" value="GALACTOSE-1-PHOSPHATE URIDYLYLTRANSFERASE"/>
    <property type="match status" value="1"/>
</dbReference>
<feature type="binding site" description="in other chain" evidence="13">
    <location>
        <position position="346"/>
    </location>
    <ligand>
        <name>UDP-alpha-D-glucose</name>
        <dbReference type="ChEBI" id="CHEBI:58885"/>
        <note>ligand shared between dimeric partners</note>
    </ligand>
</feature>
<keyword evidence="8 14" id="KW-0479">Metal-binding</keyword>
<dbReference type="GO" id="GO:0008108">
    <property type="term" value="F:UDP-glucose:hexose-1-phosphate uridylyltransferase activity"/>
    <property type="evidence" value="ECO:0007669"/>
    <property type="project" value="UniProtKB-EC"/>
</dbReference>
<keyword evidence="10 16" id="KW-0299">Galactose metabolism</keyword>
<dbReference type="GO" id="GO:0033499">
    <property type="term" value="P:galactose catabolic process via UDP-galactose, Leloir pathway"/>
    <property type="evidence" value="ECO:0007669"/>
    <property type="project" value="TreeGrafter"/>
</dbReference>
<proteinExistence type="inferred from homology"/>
<keyword evidence="6 16" id="KW-0808">Transferase</keyword>
<dbReference type="InterPro" id="IPR005850">
    <property type="entry name" value="GalP_Utransf_C"/>
</dbReference>
<feature type="domain" description="Galactose-1-phosphate uridyl transferase C-terminal" evidence="18">
    <location>
        <begin position="204"/>
        <end position="368"/>
    </location>
</feature>
<evidence type="ECO:0000256" key="5">
    <source>
        <dbReference type="ARBA" id="ARBA00016340"/>
    </source>
</evidence>
<comment type="cofactor">
    <cofactor evidence="15">
        <name>Fe cation</name>
        <dbReference type="ChEBI" id="CHEBI:24875"/>
    </cofactor>
    <text evidence="15">Binds 1 Fe cation per subunit.</text>
</comment>
<feature type="binding site" description="in other chain" evidence="13">
    <location>
        <begin position="78"/>
        <end position="79"/>
    </location>
    <ligand>
        <name>UDP-alpha-D-glucose</name>
        <dbReference type="ChEBI" id="CHEBI:58885"/>
        <note>ligand shared between dimeric partners</note>
    </ligand>
</feature>
<dbReference type="Pfam" id="PF01087">
    <property type="entry name" value="GalP_UDP_transf"/>
    <property type="match status" value="1"/>
</dbReference>
<organism evidence="19 20">
    <name type="scientific">Linderina pennispora</name>
    <dbReference type="NCBI Taxonomy" id="61395"/>
    <lineage>
        <taxon>Eukaryota</taxon>
        <taxon>Fungi</taxon>
        <taxon>Fungi incertae sedis</taxon>
        <taxon>Zoopagomycota</taxon>
        <taxon>Kickxellomycotina</taxon>
        <taxon>Kickxellomycetes</taxon>
        <taxon>Kickxellales</taxon>
        <taxon>Kickxellaceae</taxon>
        <taxon>Linderina</taxon>
    </lineage>
</organism>
<evidence type="ECO:0000256" key="8">
    <source>
        <dbReference type="ARBA" id="ARBA00022723"/>
    </source>
</evidence>
<dbReference type="NCBIfam" id="NF008724">
    <property type="entry name" value="PRK11720.1"/>
    <property type="match status" value="1"/>
</dbReference>
<dbReference type="InterPro" id="IPR005849">
    <property type="entry name" value="GalP_Utransf_N"/>
</dbReference>
<dbReference type="CDD" id="cd00608">
    <property type="entry name" value="GalT"/>
    <property type="match status" value="1"/>
</dbReference>
<feature type="binding site" evidence="15">
    <location>
        <position position="319"/>
    </location>
    <ligand>
        <name>Fe cation</name>
        <dbReference type="ChEBI" id="CHEBI:24875"/>
    </ligand>
</feature>
<feature type="binding site" evidence="15">
    <location>
        <position position="303"/>
    </location>
    <ligand>
        <name>Fe cation</name>
        <dbReference type="ChEBI" id="CHEBI:24875"/>
    </ligand>
</feature>
<evidence type="ECO:0000256" key="4">
    <source>
        <dbReference type="ARBA" id="ARBA00012384"/>
    </source>
</evidence>
<evidence type="ECO:0000256" key="6">
    <source>
        <dbReference type="ARBA" id="ARBA00022679"/>
    </source>
</evidence>
<dbReference type="FunFam" id="3.30.428.10:FF:000002">
    <property type="entry name" value="Galactose-1-phosphate uridylyltransferase"/>
    <property type="match status" value="1"/>
</dbReference>
<dbReference type="InterPro" id="IPR036265">
    <property type="entry name" value="HIT-like_sf"/>
</dbReference>
<keyword evidence="20" id="KW-1185">Reference proteome</keyword>
<evidence type="ECO:0000256" key="1">
    <source>
        <dbReference type="ARBA" id="ARBA00001107"/>
    </source>
</evidence>
<feature type="binding site" evidence="13">
    <location>
        <begin position="29"/>
        <end position="32"/>
    </location>
    <ligand>
        <name>UDP-alpha-D-glucose</name>
        <dbReference type="ChEBI" id="CHEBI:58885"/>
        <note>ligand shared between dimeric partners</note>
    </ligand>
</feature>
<dbReference type="Pfam" id="PF02744">
    <property type="entry name" value="GalP_UDP_tr_C"/>
    <property type="match status" value="1"/>
</dbReference>
<comment type="pathway">
    <text evidence="2 16">Carbohydrate metabolism; galactose metabolism.</text>
</comment>
<feature type="domain" description="Galactose-1-phosphate uridyl transferase N-terminal" evidence="17">
    <location>
        <begin position="4"/>
        <end position="189"/>
    </location>
</feature>
<dbReference type="FunFam" id="3.30.428.10:FF:000001">
    <property type="entry name" value="Galactose-1-phosphate uridylyltransferase"/>
    <property type="match status" value="1"/>
</dbReference>